<evidence type="ECO:0000313" key="2">
    <source>
        <dbReference type="Proteomes" id="UP000014803"/>
    </source>
</evidence>
<organism evidence="1 2">
    <name type="scientific">Sorangium cellulosum So0157-2</name>
    <dbReference type="NCBI Taxonomy" id="1254432"/>
    <lineage>
        <taxon>Bacteria</taxon>
        <taxon>Pseudomonadati</taxon>
        <taxon>Myxococcota</taxon>
        <taxon>Polyangia</taxon>
        <taxon>Polyangiales</taxon>
        <taxon>Polyangiaceae</taxon>
        <taxon>Sorangium</taxon>
    </lineage>
</organism>
<protein>
    <submittedName>
        <fullName evidence="1">Uncharacterized protein</fullName>
    </submittedName>
</protein>
<dbReference type="AlphaFoldDB" id="S4Y366"/>
<dbReference type="HOGENOM" id="CLU_3405510_0_0_7"/>
<name>S4Y366_SORCE</name>
<accession>S4Y366</accession>
<gene>
    <name evidence="1" type="ORF">SCE1572_31650</name>
</gene>
<proteinExistence type="predicted"/>
<reference evidence="1 2" key="1">
    <citation type="journal article" date="2013" name="Sci. Rep.">
        <title>Extraordinary expansion of a Sorangium cellulosum genome from an alkaline milieu.</title>
        <authorList>
            <person name="Han K."/>
            <person name="Li Z.F."/>
            <person name="Peng R."/>
            <person name="Zhu L.P."/>
            <person name="Zhou T."/>
            <person name="Wang L.G."/>
            <person name="Li S.G."/>
            <person name="Zhang X.B."/>
            <person name="Hu W."/>
            <person name="Wu Z.H."/>
            <person name="Qin N."/>
            <person name="Li Y.Z."/>
        </authorList>
    </citation>
    <scope>NUCLEOTIDE SEQUENCE [LARGE SCALE GENOMIC DNA]</scope>
    <source>
        <strain evidence="1 2">So0157-2</strain>
    </source>
</reference>
<evidence type="ECO:0000313" key="1">
    <source>
        <dbReference type="EMBL" id="AGP38635.1"/>
    </source>
</evidence>
<dbReference type="EMBL" id="CP003969">
    <property type="protein sequence ID" value="AGP38635.1"/>
    <property type="molecule type" value="Genomic_DNA"/>
</dbReference>
<sequence>MADYFSLNRAALDRFETPLSSAAIGGGSIG</sequence>
<dbReference type="Proteomes" id="UP000014803">
    <property type="component" value="Chromosome"/>
</dbReference>
<dbReference type="KEGG" id="scu:SCE1572_31650"/>